<dbReference type="STRING" id="1643428.GCA_001442855_00895"/>
<comment type="similarity">
    <text evidence="2">Belongs to the [NiFe]/[NiFeSe] hydrogenase large subunit family.</text>
</comment>
<sequence>MLFIFAQACSLDQRKDWRQGIGQVEAPRGTLIHHYQTDERGLIKSANLIVATQNNSARIVLSVDKVARNKIKGGQVDDGILNMIEMAFRAYDPCHACATHSLQSGIPLMIRVYNCDGVLVREIISE</sequence>
<evidence type="ECO:0000313" key="7">
    <source>
        <dbReference type="EMBL" id="CUU04172.1"/>
    </source>
</evidence>
<keyword evidence="6" id="KW-0460">Magnesium</keyword>
<dbReference type="SUPFAM" id="SSF56762">
    <property type="entry name" value="HydB/Nqo4-like"/>
    <property type="match status" value="1"/>
</dbReference>
<keyword evidence="5" id="KW-0560">Oxidoreductase</keyword>
<dbReference type="InterPro" id="IPR029014">
    <property type="entry name" value="NiFe-Hase_large"/>
</dbReference>
<organism evidence="7 8">
    <name type="scientific">Candidatus Thermokryptus mobilis</name>
    <dbReference type="NCBI Taxonomy" id="1643428"/>
    <lineage>
        <taxon>Bacteria</taxon>
        <taxon>Pseudomonadati</taxon>
        <taxon>Candidatus Kryptoniota</taxon>
        <taxon>Candidatus Thermokryptus</taxon>
    </lineage>
</organism>
<evidence type="ECO:0000256" key="2">
    <source>
        <dbReference type="ARBA" id="ARBA00009292"/>
    </source>
</evidence>
<name>A0A0S4MZ53_9BACT</name>
<keyword evidence="3 6" id="KW-0533">Nickel</keyword>
<evidence type="ECO:0000256" key="1">
    <source>
        <dbReference type="ARBA" id="ARBA00001967"/>
    </source>
</evidence>
<dbReference type="Proteomes" id="UP000320623">
    <property type="component" value="Unassembled WGS sequence"/>
</dbReference>
<evidence type="ECO:0000256" key="6">
    <source>
        <dbReference type="PIRSR" id="PIRSR601501-1"/>
    </source>
</evidence>
<dbReference type="RefSeq" id="WP_235894686.1">
    <property type="nucleotide sequence ID" value="NZ_FAOO01000005.1"/>
</dbReference>
<evidence type="ECO:0000256" key="4">
    <source>
        <dbReference type="ARBA" id="ARBA00022723"/>
    </source>
</evidence>
<protein>
    <submittedName>
        <fullName evidence="7">Nickel-dependent hydrogenase</fullName>
    </submittedName>
</protein>
<comment type="cofactor">
    <cofactor evidence="1 6">
        <name>Ni(2+)</name>
        <dbReference type="ChEBI" id="CHEBI:49786"/>
    </cofactor>
</comment>
<keyword evidence="6" id="KW-0408">Iron</keyword>
<dbReference type="InterPro" id="IPR001501">
    <property type="entry name" value="Ni-dep_hyd_lsu"/>
</dbReference>
<gene>
    <name evidence="7" type="ORF">JGI1_00918</name>
</gene>
<comment type="cofactor">
    <cofactor evidence="6">
        <name>Fe cation</name>
        <dbReference type="ChEBI" id="CHEBI:24875"/>
    </cofactor>
</comment>
<proteinExistence type="inferred from homology"/>
<feature type="binding site" evidence="6">
    <location>
        <position position="94"/>
    </location>
    <ligand>
        <name>Ni(2+)</name>
        <dbReference type="ChEBI" id="CHEBI:49786"/>
    </ligand>
</feature>
<accession>A0A0S4MZ53</accession>
<evidence type="ECO:0000313" key="8">
    <source>
        <dbReference type="Proteomes" id="UP000320623"/>
    </source>
</evidence>
<dbReference type="GO" id="GO:0016151">
    <property type="term" value="F:nickel cation binding"/>
    <property type="evidence" value="ECO:0007669"/>
    <property type="project" value="InterPro"/>
</dbReference>
<dbReference type="GO" id="GO:0016491">
    <property type="term" value="F:oxidoreductase activity"/>
    <property type="evidence" value="ECO:0007669"/>
    <property type="project" value="UniProtKB-KW"/>
</dbReference>
<dbReference type="PANTHER" id="PTHR43600">
    <property type="entry name" value="COENZYME F420 HYDROGENASE, SUBUNIT ALPHA"/>
    <property type="match status" value="1"/>
</dbReference>
<reference evidence="8" key="1">
    <citation type="submission" date="2015-11" db="EMBL/GenBank/DDBJ databases">
        <authorList>
            <person name="Varghese N."/>
        </authorList>
    </citation>
    <scope>NUCLEOTIDE SEQUENCE [LARGE SCALE GENOMIC DNA]</scope>
</reference>
<evidence type="ECO:0000256" key="3">
    <source>
        <dbReference type="ARBA" id="ARBA00022596"/>
    </source>
</evidence>
<dbReference type="Gene3D" id="1.10.645.10">
    <property type="entry name" value="Cytochrome-c3 Hydrogenase, chain B"/>
    <property type="match status" value="1"/>
</dbReference>
<feature type="binding site" evidence="6">
    <location>
        <position position="100"/>
    </location>
    <ligand>
        <name>Mg(2+)</name>
        <dbReference type="ChEBI" id="CHEBI:18420"/>
    </ligand>
</feature>
<keyword evidence="8" id="KW-1185">Reference proteome</keyword>
<keyword evidence="4 6" id="KW-0479">Metal-binding</keyword>
<feature type="binding site" evidence="6">
    <location>
        <position position="97"/>
    </location>
    <ligand>
        <name>Fe cation</name>
        <dbReference type="ChEBI" id="CHEBI:24875"/>
    </ligand>
</feature>
<dbReference type="PANTHER" id="PTHR43600:SF2">
    <property type="entry name" value="F420-NON-REDUCING HYDROGENASE VHU SUBUNIT A"/>
    <property type="match status" value="1"/>
</dbReference>
<dbReference type="EMBL" id="FAOO01000005">
    <property type="protein sequence ID" value="CUU04172.1"/>
    <property type="molecule type" value="Genomic_DNA"/>
</dbReference>
<dbReference type="AlphaFoldDB" id="A0A0S4MZ53"/>
<evidence type="ECO:0000256" key="5">
    <source>
        <dbReference type="ARBA" id="ARBA00023002"/>
    </source>
</evidence>
<feature type="binding site" evidence="6">
    <location>
        <position position="48"/>
    </location>
    <ligand>
        <name>Mg(2+)</name>
        <dbReference type="ChEBI" id="CHEBI:18420"/>
    </ligand>
</feature>
<dbReference type="Pfam" id="PF00374">
    <property type="entry name" value="NiFeSe_Hases"/>
    <property type="match status" value="1"/>
</dbReference>